<accession>A0A0K3AQG5</accession>
<keyword evidence="1" id="KW-0646">Protease inhibitor</keyword>
<dbReference type="EMBL" id="LN871598">
    <property type="protein sequence ID" value="CTQ40873.1"/>
    <property type="molecule type" value="Genomic_DNA"/>
</dbReference>
<dbReference type="Pfam" id="PF09394">
    <property type="entry name" value="Inhibitor_I42"/>
    <property type="match status" value="1"/>
</dbReference>
<evidence type="ECO:0000256" key="1">
    <source>
        <dbReference type="ARBA" id="ARBA00022690"/>
    </source>
</evidence>
<dbReference type="GO" id="GO:0004869">
    <property type="term" value="F:cysteine-type endopeptidase inhibitor activity"/>
    <property type="evidence" value="ECO:0007669"/>
    <property type="project" value="UniProtKB-KW"/>
</dbReference>
<evidence type="ECO:0000256" key="2">
    <source>
        <dbReference type="ARBA" id="ARBA00022704"/>
    </source>
</evidence>
<evidence type="ECO:0000313" key="4">
    <source>
        <dbReference type="EMBL" id="CTQ40873.1"/>
    </source>
</evidence>
<keyword evidence="2" id="KW-0789">Thiol protease inhibitor</keyword>
<dbReference type="KEGG" id="bmic:BMR1_03g01370"/>
<organism evidence="4 5">
    <name type="scientific">Babesia microti (strain RI)</name>
    <dbReference type="NCBI Taxonomy" id="1133968"/>
    <lineage>
        <taxon>Eukaryota</taxon>
        <taxon>Sar</taxon>
        <taxon>Alveolata</taxon>
        <taxon>Apicomplexa</taxon>
        <taxon>Aconoidasida</taxon>
        <taxon>Piroplasmida</taxon>
        <taxon>Babesiidae</taxon>
        <taxon>Babesia</taxon>
    </lineage>
</organism>
<evidence type="ECO:0000313" key="5">
    <source>
        <dbReference type="Proteomes" id="UP000002899"/>
    </source>
</evidence>
<name>A0A0K3AQG5_BABMR</name>
<sequence>MDDGQFPKEFIPHLNLGDYGSSRSYYAILYKNNTKQSKFTIEVESNATTGYSWYSVGIYEKAAIPNEPYQDSLKNIIDNDFVKRKISEGSTLDGLSVTPFDYSSSPSAHGVVGTSGVSKATISASSECKSGDYLVLLSYAQPFSPLTNCYYKKIYVRII</sequence>
<keyword evidence="5" id="KW-1185">Reference proteome</keyword>
<dbReference type="VEuPathDB" id="PiroplasmaDB:BMR1_03g01370"/>
<dbReference type="GeneID" id="24424909"/>
<dbReference type="SUPFAM" id="SSF141066">
    <property type="entry name" value="ICP-like"/>
    <property type="match status" value="1"/>
</dbReference>
<dbReference type="InterPro" id="IPR018990">
    <property type="entry name" value="Prot_inh_I42_chagasin"/>
</dbReference>
<dbReference type="AlphaFoldDB" id="A0A0K3AQG5"/>
<reference evidence="4 5" key="2">
    <citation type="journal article" date="2013" name="PLoS ONE">
        <title>Whole genome mapping and re-organization of the nuclear and mitochondrial genomes of Babesia microti isolates.</title>
        <authorList>
            <person name="Cornillot E."/>
            <person name="Dassouli A."/>
            <person name="Garg A."/>
            <person name="Pachikara N."/>
            <person name="Randazzo S."/>
            <person name="Depoix D."/>
            <person name="Carcy B."/>
            <person name="Delbecq S."/>
            <person name="Frutos R."/>
            <person name="Silva J.C."/>
            <person name="Sutton R."/>
            <person name="Krause P.J."/>
            <person name="Mamoun C.B."/>
        </authorList>
    </citation>
    <scope>NUCLEOTIDE SEQUENCE [LARGE SCALE GENOMIC DNA]</scope>
    <source>
        <strain evidence="4 5">RI</strain>
    </source>
</reference>
<dbReference type="InterPro" id="IPR036331">
    <property type="entry name" value="Chagasin-like_sf"/>
</dbReference>
<dbReference type="Proteomes" id="UP000002899">
    <property type="component" value="Chromosome III"/>
</dbReference>
<proteinExistence type="predicted"/>
<reference evidence="4 5" key="3">
    <citation type="journal article" date="2016" name="Sci. Rep.">
        <title>Genome-wide diversity and gene expression profiling of Babesia microti isolates identify polymorphic genes that mediate host-pathogen interactions.</title>
        <authorList>
            <person name="Silva J.C."/>
            <person name="Cornillot E."/>
            <person name="McCracken C."/>
            <person name="Usmani-Brown S."/>
            <person name="Dwivedi A."/>
            <person name="Ifeonu O.O."/>
            <person name="Crabtree J."/>
            <person name="Gotia H.T."/>
            <person name="Virji A.Z."/>
            <person name="Reynes C."/>
            <person name="Colinge J."/>
            <person name="Kumar V."/>
            <person name="Lawres L."/>
            <person name="Pazzi J.E."/>
            <person name="Pablo J.V."/>
            <person name="Hung C."/>
            <person name="Brancato J."/>
            <person name="Kumari P."/>
            <person name="Orvis J."/>
            <person name="Tretina K."/>
            <person name="Chibucos M."/>
            <person name="Ott S."/>
            <person name="Sadzewicz L."/>
            <person name="Sengamalay N."/>
            <person name="Shetty A.C."/>
            <person name="Su Q."/>
            <person name="Tallon L."/>
            <person name="Fraser C.M."/>
            <person name="Frutos R."/>
            <person name="Molina D.M."/>
            <person name="Krause P.J."/>
            <person name="Ben Mamoun C."/>
        </authorList>
    </citation>
    <scope>NUCLEOTIDE SEQUENCE [LARGE SCALE GENOMIC DNA]</scope>
    <source>
        <strain evidence="4 5">RI</strain>
    </source>
</reference>
<dbReference type="RefSeq" id="XP_012648884.1">
    <property type="nucleotide sequence ID" value="XM_012793430.1"/>
</dbReference>
<feature type="domain" description="Proteinase inhibitor I42 chagasin" evidence="3">
    <location>
        <begin position="35"/>
        <end position="145"/>
    </location>
</feature>
<evidence type="ECO:0000259" key="3">
    <source>
        <dbReference type="Pfam" id="PF09394"/>
    </source>
</evidence>
<protein>
    <recommendedName>
        <fullName evidence="3">Proteinase inhibitor I42 chagasin domain-containing protein</fullName>
    </recommendedName>
</protein>
<dbReference type="Gene3D" id="2.60.40.2020">
    <property type="match status" value="1"/>
</dbReference>
<reference evidence="4 5" key="1">
    <citation type="journal article" date="2012" name="Nucleic Acids Res.">
        <title>Sequencing of the smallest Apicomplexan genome from the human pathogen Babesia microti.</title>
        <authorList>
            <person name="Cornillot E."/>
            <person name="Hadj-Kaddour K."/>
            <person name="Dassouli A."/>
            <person name="Noel B."/>
            <person name="Ranwez V."/>
            <person name="Vacherie B."/>
            <person name="Augagneur Y."/>
            <person name="Bres V."/>
            <person name="Duclos A."/>
            <person name="Randazzo S."/>
            <person name="Carcy B."/>
            <person name="Debierre-Grockiego F."/>
            <person name="Delbecq S."/>
            <person name="Moubri-Menage K."/>
            <person name="Shams-Eldin H."/>
            <person name="Usmani-Brown S."/>
            <person name="Bringaud F."/>
            <person name="Wincker P."/>
            <person name="Vivares C.P."/>
            <person name="Schwarz R.T."/>
            <person name="Schetters T.P."/>
            <person name="Krause P.J."/>
            <person name="Gorenflot A."/>
            <person name="Berry V."/>
            <person name="Barbe V."/>
            <person name="Ben Mamoun C."/>
        </authorList>
    </citation>
    <scope>NUCLEOTIDE SEQUENCE [LARGE SCALE GENOMIC DNA]</scope>
    <source>
        <strain evidence="4 5">RI</strain>
    </source>
</reference>